<dbReference type="RefSeq" id="WP_184042486.1">
    <property type="nucleotide sequence ID" value="NZ_JACIGK010000002.1"/>
</dbReference>
<proteinExistence type="predicted"/>
<dbReference type="AlphaFoldDB" id="A0A7W6W8X2"/>
<evidence type="ECO:0000313" key="2">
    <source>
        <dbReference type="EMBL" id="MBB4264861.1"/>
    </source>
</evidence>
<protein>
    <submittedName>
        <fullName evidence="2">Uncharacterized protein</fullName>
    </submittedName>
</protein>
<reference evidence="2 3" key="1">
    <citation type="submission" date="2020-08" db="EMBL/GenBank/DDBJ databases">
        <title>Genome sequencing of Purple Non-Sulfur Bacteria from various extreme environments.</title>
        <authorList>
            <person name="Mayer M."/>
        </authorList>
    </citation>
    <scope>NUCLEOTIDE SEQUENCE [LARGE SCALE GENOMIC DNA]</scope>
    <source>
        <strain evidence="2 3">JA131</strain>
    </source>
</reference>
<comment type="caution">
    <text evidence="2">The sequence shown here is derived from an EMBL/GenBank/DDBJ whole genome shotgun (WGS) entry which is preliminary data.</text>
</comment>
<keyword evidence="1" id="KW-0472">Membrane</keyword>
<keyword evidence="3" id="KW-1185">Reference proteome</keyword>
<dbReference type="EMBL" id="JACIGK010000002">
    <property type="protein sequence ID" value="MBB4264861.1"/>
    <property type="molecule type" value="Genomic_DNA"/>
</dbReference>
<gene>
    <name evidence="2" type="ORF">GGD89_000468</name>
</gene>
<feature type="transmembrane region" description="Helical" evidence="1">
    <location>
        <begin position="53"/>
        <end position="73"/>
    </location>
</feature>
<name>A0A7W6W8X2_9PROT</name>
<feature type="transmembrane region" description="Helical" evidence="1">
    <location>
        <begin position="20"/>
        <end position="41"/>
    </location>
</feature>
<sequence>MQGFDIAVFVSVFLEMMGGILWVLLALAVMGIAGFVMVLLRERTLVSRRLLRCQAMGLLGGVGALVLMAWVTMSGFTDAGGPVDWLLIGIIFGTGLMGTTILTYAAWGLIDVMTGRSPASARAPHVA</sequence>
<evidence type="ECO:0000256" key="1">
    <source>
        <dbReference type="SAM" id="Phobius"/>
    </source>
</evidence>
<dbReference type="Proteomes" id="UP000554286">
    <property type="component" value="Unassembled WGS sequence"/>
</dbReference>
<keyword evidence="1" id="KW-0812">Transmembrane</keyword>
<evidence type="ECO:0000313" key="3">
    <source>
        <dbReference type="Proteomes" id="UP000554286"/>
    </source>
</evidence>
<dbReference type="Pfam" id="PF17336">
    <property type="entry name" value="DUF5368"/>
    <property type="match status" value="1"/>
</dbReference>
<dbReference type="InterPro" id="IPR035308">
    <property type="entry name" value="DUF5368"/>
</dbReference>
<keyword evidence="1" id="KW-1133">Transmembrane helix</keyword>
<organism evidence="2 3">
    <name type="scientific">Roseospira visakhapatnamensis</name>
    <dbReference type="NCBI Taxonomy" id="390880"/>
    <lineage>
        <taxon>Bacteria</taxon>
        <taxon>Pseudomonadati</taxon>
        <taxon>Pseudomonadota</taxon>
        <taxon>Alphaproteobacteria</taxon>
        <taxon>Rhodospirillales</taxon>
        <taxon>Rhodospirillaceae</taxon>
        <taxon>Roseospira</taxon>
    </lineage>
</organism>
<accession>A0A7W6W8X2</accession>
<feature type="transmembrane region" description="Helical" evidence="1">
    <location>
        <begin position="85"/>
        <end position="107"/>
    </location>
</feature>